<name>A0ACB9Q3A7_BAUVA</name>
<reference evidence="1 2" key="1">
    <citation type="journal article" date="2022" name="DNA Res.">
        <title>Chromosomal-level genome assembly of the orchid tree Bauhinia variegata (Leguminosae; Cercidoideae) supports the allotetraploid origin hypothesis of Bauhinia.</title>
        <authorList>
            <person name="Zhong Y."/>
            <person name="Chen Y."/>
            <person name="Zheng D."/>
            <person name="Pang J."/>
            <person name="Liu Y."/>
            <person name="Luo S."/>
            <person name="Meng S."/>
            <person name="Qian L."/>
            <person name="Wei D."/>
            <person name="Dai S."/>
            <person name="Zhou R."/>
        </authorList>
    </citation>
    <scope>NUCLEOTIDE SEQUENCE [LARGE SCALE GENOMIC DNA]</scope>
    <source>
        <strain evidence="1">BV-YZ2020</strain>
    </source>
</reference>
<dbReference type="EMBL" id="CM039427">
    <property type="protein sequence ID" value="KAI4355589.1"/>
    <property type="molecule type" value="Genomic_DNA"/>
</dbReference>
<proteinExistence type="predicted"/>
<sequence>MLLVSNILNITQMSSLLYPYSSPMTRTPEAMPEIIDFRAPPPSPIASGRRSSVSNDQVLTEFLESSLRVPDLILPDKIFPKHENLGRPPLVDFESLCLREDGALCDVVSDSIARIGCFQLVNHGIAPELTRSAVEAAKGVFGMPPEKRALAAVTRSLEKPYGFAEYHGHAEEEVSELNQEFVWCRDQDLSLRMEAVGYSNFSKKMEALSSNIDKVAEKILPMIILKKFPRKSVSASDMTRGYEIGTICCIYKQSLESVAERWANSLNSDAIRMLIRGTDYSHALCLHVCDGSSEFHIYSKKGWLSFNPEKGALIITVGDQIQAVSGGYCKHVIGRPIFEGEKEEYISMAFLYSPPNTNNGFHNDPKRERTISLGQQAILAIILTLVYRVFVYAYQKL</sequence>
<organism evidence="1 2">
    <name type="scientific">Bauhinia variegata</name>
    <name type="common">Purple orchid tree</name>
    <name type="synonym">Phanera variegata</name>
    <dbReference type="NCBI Taxonomy" id="167791"/>
    <lineage>
        <taxon>Eukaryota</taxon>
        <taxon>Viridiplantae</taxon>
        <taxon>Streptophyta</taxon>
        <taxon>Embryophyta</taxon>
        <taxon>Tracheophyta</taxon>
        <taxon>Spermatophyta</taxon>
        <taxon>Magnoliopsida</taxon>
        <taxon>eudicotyledons</taxon>
        <taxon>Gunneridae</taxon>
        <taxon>Pentapetalae</taxon>
        <taxon>rosids</taxon>
        <taxon>fabids</taxon>
        <taxon>Fabales</taxon>
        <taxon>Fabaceae</taxon>
        <taxon>Cercidoideae</taxon>
        <taxon>Cercideae</taxon>
        <taxon>Bauhiniinae</taxon>
        <taxon>Bauhinia</taxon>
    </lineage>
</organism>
<dbReference type="Proteomes" id="UP000828941">
    <property type="component" value="Chromosome 2"/>
</dbReference>
<evidence type="ECO:0000313" key="1">
    <source>
        <dbReference type="EMBL" id="KAI4355589.1"/>
    </source>
</evidence>
<accession>A0ACB9Q3A7</accession>
<comment type="caution">
    <text evidence="1">The sequence shown here is derived from an EMBL/GenBank/DDBJ whole genome shotgun (WGS) entry which is preliminary data.</text>
</comment>
<protein>
    <submittedName>
        <fullName evidence="1">Uncharacterized protein</fullName>
    </submittedName>
</protein>
<evidence type="ECO:0000313" key="2">
    <source>
        <dbReference type="Proteomes" id="UP000828941"/>
    </source>
</evidence>
<gene>
    <name evidence="1" type="ORF">L6164_004347</name>
</gene>
<keyword evidence="2" id="KW-1185">Reference proteome</keyword>